<keyword evidence="1" id="KW-1133">Transmembrane helix</keyword>
<sequence>MGFFSLAIKGLWCAAAYISIVFFMSLMFPQNLLTEYALQPIGMLTIIILFMLEIVFDFYTLKK</sequence>
<proteinExistence type="predicted"/>
<accession>A0A7J4J2A8</accession>
<name>A0A7J4J2A8_9ARCH</name>
<gene>
    <name evidence="2" type="ORF">HA254_06040</name>
</gene>
<reference evidence="3" key="1">
    <citation type="journal article" date="2020" name="bioRxiv">
        <title>A rank-normalized archaeal taxonomy based on genome phylogeny resolves widespread incomplete and uneven classifications.</title>
        <authorList>
            <person name="Rinke C."/>
            <person name="Chuvochina M."/>
            <person name="Mussig A.J."/>
            <person name="Chaumeil P.-A."/>
            <person name="Waite D.W."/>
            <person name="Whitman W.B."/>
            <person name="Parks D.H."/>
            <person name="Hugenholtz P."/>
        </authorList>
    </citation>
    <scope>NUCLEOTIDE SEQUENCE [LARGE SCALE GENOMIC DNA]</scope>
</reference>
<keyword evidence="1" id="KW-0812">Transmembrane</keyword>
<protein>
    <submittedName>
        <fullName evidence="2">Uncharacterized protein</fullName>
    </submittedName>
</protein>
<feature type="transmembrane region" description="Helical" evidence="1">
    <location>
        <begin position="7"/>
        <end position="28"/>
    </location>
</feature>
<dbReference type="Proteomes" id="UP000565078">
    <property type="component" value="Unassembled WGS sequence"/>
</dbReference>
<dbReference type="EMBL" id="DUGC01000096">
    <property type="protein sequence ID" value="HIH10197.1"/>
    <property type="molecule type" value="Genomic_DNA"/>
</dbReference>
<evidence type="ECO:0000313" key="3">
    <source>
        <dbReference type="Proteomes" id="UP000565078"/>
    </source>
</evidence>
<comment type="caution">
    <text evidence="2">The sequence shown here is derived from an EMBL/GenBank/DDBJ whole genome shotgun (WGS) entry which is preliminary data.</text>
</comment>
<keyword evidence="1" id="KW-0472">Membrane</keyword>
<dbReference type="AlphaFoldDB" id="A0A7J4J2A8"/>
<evidence type="ECO:0000256" key="1">
    <source>
        <dbReference type="SAM" id="Phobius"/>
    </source>
</evidence>
<feature type="transmembrane region" description="Helical" evidence="1">
    <location>
        <begin position="40"/>
        <end position="61"/>
    </location>
</feature>
<organism evidence="2 3">
    <name type="scientific">Candidatus Iainarchaeum sp</name>
    <dbReference type="NCBI Taxonomy" id="3101447"/>
    <lineage>
        <taxon>Archaea</taxon>
        <taxon>Candidatus Iainarchaeota</taxon>
        <taxon>Candidatus Iainarchaeia</taxon>
        <taxon>Candidatus Iainarchaeales</taxon>
        <taxon>Candidatus Iainarchaeaceae</taxon>
        <taxon>Candidatus Iainarchaeum</taxon>
    </lineage>
</organism>
<evidence type="ECO:0000313" key="2">
    <source>
        <dbReference type="EMBL" id="HIH10197.1"/>
    </source>
</evidence>